<feature type="domain" description="Nucleoporin Nup159/Nup146 N-terminal" evidence="6">
    <location>
        <begin position="57"/>
        <end position="444"/>
    </location>
</feature>
<feature type="compositionally biased region" description="Low complexity" evidence="5">
    <location>
        <begin position="657"/>
        <end position="669"/>
    </location>
</feature>
<reference evidence="7" key="1">
    <citation type="journal article" date="2020" name="Stud. Mycol.">
        <title>101 Dothideomycetes genomes: a test case for predicting lifestyles and emergence of pathogens.</title>
        <authorList>
            <person name="Haridas S."/>
            <person name="Albert R."/>
            <person name="Binder M."/>
            <person name="Bloem J."/>
            <person name="Labutti K."/>
            <person name="Salamov A."/>
            <person name="Andreopoulos B."/>
            <person name="Baker S."/>
            <person name="Barry K."/>
            <person name="Bills G."/>
            <person name="Bluhm B."/>
            <person name="Cannon C."/>
            <person name="Castanera R."/>
            <person name="Culley D."/>
            <person name="Daum C."/>
            <person name="Ezra D."/>
            <person name="Gonzalez J."/>
            <person name="Henrissat B."/>
            <person name="Kuo A."/>
            <person name="Liang C."/>
            <person name="Lipzen A."/>
            <person name="Lutzoni F."/>
            <person name="Magnuson J."/>
            <person name="Mondo S."/>
            <person name="Nolan M."/>
            <person name="Ohm R."/>
            <person name="Pangilinan J."/>
            <person name="Park H.-J."/>
            <person name="Ramirez L."/>
            <person name="Alfaro M."/>
            <person name="Sun H."/>
            <person name="Tritt A."/>
            <person name="Yoshinaga Y."/>
            <person name="Zwiers L.-H."/>
            <person name="Turgeon B."/>
            <person name="Goodwin S."/>
            <person name="Spatafora J."/>
            <person name="Crous P."/>
            <person name="Grigoriev I."/>
        </authorList>
    </citation>
    <scope>NUCLEOTIDE SEQUENCE</scope>
    <source>
        <strain evidence="7">CBS 675.92</strain>
    </source>
</reference>
<feature type="compositionally biased region" description="Low complexity" evidence="5">
    <location>
        <begin position="798"/>
        <end position="814"/>
    </location>
</feature>
<accession>A0A6A5TWD3</accession>
<feature type="compositionally biased region" description="Pro residues" evidence="5">
    <location>
        <begin position="865"/>
        <end position="874"/>
    </location>
</feature>
<feature type="coiled-coil region" evidence="4">
    <location>
        <begin position="1052"/>
        <end position="1105"/>
    </location>
</feature>
<keyword evidence="2" id="KW-0813">Transport</keyword>
<evidence type="ECO:0000256" key="1">
    <source>
        <dbReference type="ARBA" id="ARBA00004123"/>
    </source>
</evidence>
<feature type="compositionally biased region" description="Low complexity" evidence="5">
    <location>
        <begin position="921"/>
        <end position="936"/>
    </location>
</feature>
<feature type="compositionally biased region" description="Polar residues" evidence="5">
    <location>
        <begin position="1241"/>
        <end position="1252"/>
    </location>
</feature>
<feature type="compositionally biased region" description="Polar residues" evidence="5">
    <location>
        <begin position="629"/>
        <end position="656"/>
    </location>
</feature>
<feature type="compositionally biased region" description="Acidic residues" evidence="5">
    <location>
        <begin position="815"/>
        <end position="843"/>
    </location>
</feature>
<dbReference type="EMBL" id="ML976991">
    <property type="protein sequence ID" value="KAF1956634.1"/>
    <property type="molecule type" value="Genomic_DNA"/>
</dbReference>
<dbReference type="Pfam" id="PF16755">
    <property type="entry name" value="Beta-prop_NUP159_NUP214"/>
    <property type="match status" value="1"/>
</dbReference>
<organism evidence="7 8">
    <name type="scientific">Byssothecium circinans</name>
    <dbReference type="NCBI Taxonomy" id="147558"/>
    <lineage>
        <taxon>Eukaryota</taxon>
        <taxon>Fungi</taxon>
        <taxon>Dikarya</taxon>
        <taxon>Ascomycota</taxon>
        <taxon>Pezizomycotina</taxon>
        <taxon>Dothideomycetes</taxon>
        <taxon>Pleosporomycetidae</taxon>
        <taxon>Pleosporales</taxon>
        <taxon>Massarineae</taxon>
        <taxon>Massarinaceae</taxon>
        <taxon>Byssothecium</taxon>
    </lineage>
</organism>
<feature type="compositionally biased region" description="Polar residues" evidence="5">
    <location>
        <begin position="1212"/>
        <end position="1221"/>
    </location>
</feature>
<feature type="compositionally biased region" description="Pro residues" evidence="5">
    <location>
        <begin position="884"/>
        <end position="894"/>
    </location>
</feature>
<dbReference type="Proteomes" id="UP000800035">
    <property type="component" value="Unassembled WGS sequence"/>
</dbReference>
<feature type="compositionally biased region" description="Low complexity" evidence="5">
    <location>
        <begin position="557"/>
        <end position="598"/>
    </location>
</feature>
<evidence type="ECO:0000259" key="6">
    <source>
        <dbReference type="Pfam" id="PF16755"/>
    </source>
</evidence>
<evidence type="ECO:0000256" key="3">
    <source>
        <dbReference type="ARBA" id="ARBA00023242"/>
    </source>
</evidence>
<evidence type="ECO:0000313" key="8">
    <source>
        <dbReference type="Proteomes" id="UP000800035"/>
    </source>
</evidence>
<feature type="region of interest" description="Disordered" evidence="5">
    <location>
        <begin position="472"/>
        <end position="947"/>
    </location>
</feature>
<keyword evidence="3" id="KW-0539">Nucleus</keyword>
<evidence type="ECO:0000256" key="5">
    <source>
        <dbReference type="SAM" id="MobiDB-lite"/>
    </source>
</evidence>
<evidence type="ECO:0000256" key="4">
    <source>
        <dbReference type="SAM" id="Coils"/>
    </source>
</evidence>
<evidence type="ECO:0000313" key="7">
    <source>
        <dbReference type="EMBL" id="KAF1956634.1"/>
    </source>
</evidence>
<protein>
    <recommendedName>
        <fullName evidence="6">Nucleoporin Nup159/Nup146 N-terminal domain-containing protein</fullName>
    </recommendedName>
</protein>
<keyword evidence="8" id="KW-1185">Reference proteome</keyword>
<name>A0A6A5TWD3_9PLEO</name>
<dbReference type="SUPFAM" id="SSF117289">
    <property type="entry name" value="Nucleoporin domain"/>
    <property type="match status" value="1"/>
</dbReference>
<feature type="region of interest" description="Disordered" evidence="5">
    <location>
        <begin position="1205"/>
        <end position="1281"/>
    </location>
</feature>
<feature type="compositionally biased region" description="Polar residues" evidence="5">
    <location>
        <begin position="487"/>
        <end position="507"/>
    </location>
</feature>
<feature type="compositionally biased region" description="Polar residues" evidence="5">
    <location>
        <begin position="736"/>
        <end position="759"/>
    </location>
</feature>
<dbReference type="InterPro" id="IPR015943">
    <property type="entry name" value="WD40/YVTN_repeat-like_dom_sf"/>
</dbReference>
<feature type="compositionally biased region" description="Polar residues" evidence="5">
    <location>
        <begin position="898"/>
        <end position="915"/>
    </location>
</feature>
<sequence length="1330" mass="143374">MALASNAASNLQLSVNAGEEVPEITTEALGFASIGRGLTGPPKLKLLPSPWPNDNLPPASATLLSVASRRGLVAAASPDTLVITSTESVRNALKAEINAAPDVISDFKPDVSIPVARLRHVAFSTDEDLLFINQEGGGRFSVYQVDHLLNGDSKPALDFTLHDQGVRAMLPCTDPSTAHYTAVVGDMGRLDIVDMTTGVPSTVDTNGKIATCASWSTRGKAYVVGFKDGTAAAYQVTQNLLGTIPRPPNVEESYLVSSISYLSNDDFFMVHSPPEEEADQDSLFHFVKTKFLKNETPKFKDFTFRKTMEPLLWPCFEGDAPTRTHPPRYSVSRLKGWEPLLNDMLVVSGSYSIDITIIINAKQPIVKDQEVGINEYQKACLDDHRKAQVPRQSLGEDLDSVLIGESLDLSSKELVQRPSKRIDGLDESPTPLPAYFLLTQEGLLQAYWVIWDKSLENKIGYPGLTALGGSVITPATNPTPPMPSKPIQGTPSTQPSLFPGKTTSTPQFGAATVPKPSQPTFGAAGFTGLPTAQPRAPTAEKPAQAIFGTAGLPRPSPFLSTSNASSSPAPGGFASAASQSSPFTNLSNKGSTSGSKSSPFANLSNKGSTSGSPFHSFGGSGAAMFSGLDKQSTMFSGTANGSKEDSFTSNASTINLTGSSFDSMSSFGDTRNRERDEATPTPALPPSGFKLGSTFKPDGTAKDDLPKPATPGSSFFGGGFSSALTGAAPNPPATPEKSSQNVSTTPATQPKQRTLSPSQPKEAPPKESIVPEDAPLPPDPMTYKAPKMEDDVPPIAGSPPVQVEAPSSSVPSSPLDDEDDEGDLSIEEERDEETGGETGDETVEPSPSDAARRSRSAQSNHQTPPVYPAAPTPPHALSQQHKPAPTPYGQPPKASPLSFDQSTTPAKQSPSSLGNTRRDPLPGSGPSLSASIQQQSQPPPPEPQFADLVDDEDERIRQELAKDIEPSRHLDDFLARQEYSGAALNKTGHAAQIEIVYRDINNMVDTLGLNWRSLKSFMKYHERPQRYTEVIRETLDEVNQQGEDGPWFEEWCLTEIEDLKNLENELEQGLDEGRVRNLVDKLSQLTRFLREKARLSTKINDVRRQIINRKGPEKLDAVRKASLPKELADHQKTLRKEYARLLTLLGQAEEAIMLLKSKLASRNAENGRAGVVPTVDAIKKTINKLIAITETKSAEITRLETQFRKAGLADTSHPTSSSSRKLGTPLRQPRGLRSGSPFATPPTNRSRMSLSELNRRALTPEVESTPTKGCGLFYTPEGTPSADKTLTKLGNMDDNDLAQLREKARRRRKIAQGLETALMNRGVRQTRVST</sequence>
<comment type="subcellular location">
    <subcellularLocation>
        <location evidence="1">Nucleus</location>
    </subcellularLocation>
</comment>
<evidence type="ECO:0000256" key="2">
    <source>
        <dbReference type="ARBA" id="ARBA00022448"/>
    </source>
</evidence>
<dbReference type="GO" id="GO:0005634">
    <property type="term" value="C:nucleus"/>
    <property type="evidence" value="ECO:0007669"/>
    <property type="project" value="UniProtKB-SubCell"/>
</dbReference>
<gene>
    <name evidence="7" type="ORF">CC80DRAFT_61959</name>
</gene>
<proteinExistence type="predicted"/>
<dbReference type="OrthoDB" id="248320at2759"/>
<dbReference type="InterPro" id="IPR039462">
    <property type="entry name" value="Nup159/Nup146_N"/>
</dbReference>
<keyword evidence="4" id="KW-0175">Coiled coil</keyword>
<feature type="compositionally biased region" description="Low complexity" evidence="5">
    <location>
        <begin position="607"/>
        <end position="627"/>
    </location>
</feature>
<dbReference type="Gene3D" id="2.130.10.10">
    <property type="entry name" value="YVTN repeat-like/Quinoprotein amine dehydrogenase"/>
    <property type="match status" value="1"/>
</dbReference>